<name>A0A2P2JLA8_RHIMU</name>
<dbReference type="AlphaFoldDB" id="A0A2P2JLA8"/>
<organism evidence="1">
    <name type="scientific">Rhizophora mucronata</name>
    <name type="common">Asiatic mangrove</name>
    <dbReference type="NCBI Taxonomy" id="61149"/>
    <lineage>
        <taxon>Eukaryota</taxon>
        <taxon>Viridiplantae</taxon>
        <taxon>Streptophyta</taxon>
        <taxon>Embryophyta</taxon>
        <taxon>Tracheophyta</taxon>
        <taxon>Spermatophyta</taxon>
        <taxon>Magnoliopsida</taxon>
        <taxon>eudicotyledons</taxon>
        <taxon>Gunneridae</taxon>
        <taxon>Pentapetalae</taxon>
        <taxon>rosids</taxon>
        <taxon>fabids</taxon>
        <taxon>Malpighiales</taxon>
        <taxon>Rhizophoraceae</taxon>
        <taxon>Rhizophora</taxon>
    </lineage>
</organism>
<dbReference type="EMBL" id="GGEC01013759">
    <property type="protein sequence ID" value="MBW94242.1"/>
    <property type="molecule type" value="Transcribed_RNA"/>
</dbReference>
<protein>
    <submittedName>
        <fullName evidence="1">Uncharacterized protein</fullName>
    </submittedName>
</protein>
<evidence type="ECO:0000313" key="1">
    <source>
        <dbReference type="EMBL" id="MBW94242.1"/>
    </source>
</evidence>
<accession>A0A2P2JLA8</accession>
<sequence length="51" mass="5980">MYIYGRIYLHIHTPKIPVLRTKVRGKGRVSQRKANFFPFFFSPSQQVAAVQ</sequence>
<reference evidence="1" key="1">
    <citation type="submission" date="2018-02" db="EMBL/GenBank/DDBJ databases">
        <title>Rhizophora mucronata_Transcriptome.</title>
        <authorList>
            <person name="Meera S.P."/>
            <person name="Sreeshan A."/>
            <person name="Augustine A."/>
        </authorList>
    </citation>
    <scope>NUCLEOTIDE SEQUENCE</scope>
    <source>
        <tissue evidence="1">Leaf</tissue>
    </source>
</reference>
<proteinExistence type="predicted"/>